<evidence type="ECO:0000256" key="1">
    <source>
        <dbReference type="SAM" id="MobiDB-lite"/>
    </source>
</evidence>
<dbReference type="Gene3D" id="1.10.510.10">
    <property type="entry name" value="Transferase(Phosphotransferase) domain 1"/>
    <property type="match status" value="2"/>
</dbReference>
<dbReference type="CDD" id="cd00180">
    <property type="entry name" value="PKc"/>
    <property type="match status" value="1"/>
</dbReference>
<dbReference type="SMART" id="SM00220">
    <property type="entry name" value="S_TKc"/>
    <property type="match status" value="1"/>
</dbReference>
<comment type="caution">
    <text evidence="3">The sequence shown here is derived from an EMBL/GenBank/DDBJ whole genome shotgun (WGS) entry which is preliminary data.</text>
</comment>
<name>A0A8K0X3W7_9PEZI</name>
<dbReference type="SUPFAM" id="SSF56112">
    <property type="entry name" value="Protein kinase-like (PK-like)"/>
    <property type="match status" value="1"/>
</dbReference>
<evidence type="ECO:0000313" key="3">
    <source>
        <dbReference type="EMBL" id="KAH7363132.1"/>
    </source>
</evidence>
<dbReference type="AlphaFoldDB" id="A0A8K0X3W7"/>
<dbReference type="EMBL" id="JAGPXD010000003">
    <property type="protein sequence ID" value="KAH7363132.1"/>
    <property type="molecule type" value="Genomic_DNA"/>
</dbReference>
<keyword evidence="3" id="KW-0418">Kinase</keyword>
<evidence type="ECO:0000313" key="4">
    <source>
        <dbReference type="Proteomes" id="UP000813385"/>
    </source>
</evidence>
<keyword evidence="3" id="KW-0808">Transferase</keyword>
<dbReference type="GO" id="GO:0005524">
    <property type="term" value="F:ATP binding"/>
    <property type="evidence" value="ECO:0007669"/>
    <property type="project" value="InterPro"/>
</dbReference>
<dbReference type="GO" id="GO:0004674">
    <property type="term" value="F:protein serine/threonine kinase activity"/>
    <property type="evidence" value="ECO:0007669"/>
    <property type="project" value="TreeGrafter"/>
</dbReference>
<sequence>MKEDDNMQAPVFDNAGAHKIIAEYASPNRPLGPLYGAGDGPVVEYRPSTKPSPSETSRHTKRVDDYGMRDHLLRENSGESNSTELRAMADGEYPQPANPEDARPDSVDDVDLRDDQEDQTINDLVYEAFLPSKDGGSPLNWLPLDKLRDIFQPSRVRQELKWHFPNASASLVETYVEYVCGTSSGAENVPKNQDTLARRTLAILVLLKGNEVRDYLPKFVEHKIKDENLPLRWDKSKKPHGLMDCKGNPLPWLGTRPSFTKAFYTTQWQLLSPFISRDSDRSVHEYHMDKSAIFPWTCLKSVQRPSEFGKVACVDIHPAHHTFPERHFALKTLHETRTAEGDQEFQAELRVFTKMKPQPNLLTELYATFVVESDSGTQYSFLFPWAEGGSMDQLLERPPTRLIKDTTTNPRLLLQWLAEQCHGLADGLRSIHDTRAQALKRAMEPSPALSPEVTRGLKELSKEVPSNIDQDNFGIHGDLKPGNILHFTQSPGPTGLGTLKIADFGLTKFFTRSRRSPLAITPGIHLPALLTYSAPEVMLKHEKYSRKADIWALGCISSELISWVILGREGVDDYSRARCDELNVDTSGHFKSQCWRNDSFFRAEFGPEIDSEPRTFLKDAVREQHRMLKAKLRRPGQSGSDILTDLLTFIEKEMLDTRRVDRISCDDLVKELKRFLKWQQESSPGDPYWDPPLPSFTTARRHNLEGAAMEVPSIFVDGPDQI</sequence>
<evidence type="ECO:0000259" key="2">
    <source>
        <dbReference type="PROSITE" id="PS50011"/>
    </source>
</evidence>
<dbReference type="Pfam" id="PF00069">
    <property type="entry name" value="Pkinase"/>
    <property type="match status" value="1"/>
</dbReference>
<dbReference type="OrthoDB" id="1046782at2759"/>
<dbReference type="PANTHER" id="PTHR24359">
    <property type="entry name" value="SERINE/THREONINE-PROTEIN KINASE SBK1"/>
    <property type="match status" value="1"/>
</dbReference>
<feature type="compositionally biased region" description="Basic and acidic residues" evidence="1">
    <location>
        <begin position="56"/>
        <end position="77"/>
    </location>
</feature>
<feature type="region of interest" description="Disordered" evidence="1">
    <location>
        <begin position="27"/>
        <end position="83"/>
    </location>
</feature>
<feature type="domain" description="Protein kinase" evidence="2">
    <location>
        <begin position="302"/>
        <end position="676"/>
    </location>
</feature>
<protein>
    <submittedName>
        <fullName evidence="3">Kinase-like domain-containing protein</fullName>
    </submittedName>
</protein>
<dbReference type="Proteomes" id="UP000813385">
    <property type="component" value="Unassembled WGS sequence"/>
</dbReference>
<keyword evidence="4" id="KW-1185">Reference proteome</keyword>
<dbReference type="InterPro" id="IPR011009">
    <property type="entry name" value="Kinase-like_dom_sf"/>
</dbReference>
<dbReference type="PANTHER" id="PTHR24359:SF1">
    <property type="entry name" value="INHIBITOR OF NUCLEAR FACTOR KAPPA-B KINASE EPSILON SUBUNIT HOMOLOG 1-RELATED"/>
    <property type="match status" value="1"/>
</dbReference>
<dbReference type="PROSITE" id="PS50011">
    <property type="entry name" value="PROTEIN_KINASE_DOM"/>
    <property type="match status" value="1"/>
</dbReference>
<accession>A0A8K0X3W7</accession>
<dbReference type="InterPro" id="IPR000719">
    <property type="entry name" value="Prot_kinase_dom"/>
</dbReference>
<proteinExistence type="predicted"/>
<organism evidence="3 4">
    <name type="scientific">Plectosphaerella cucumerina</name>
    <dbReference type="NCBI Taxonomy" id="40658"/>
    <lineage>
        <taxon>Eukaryota</taxon>
        <taxon>Fungi</taxon>
        <taxon>Dikarya</taxon>
        <taxon>Ascomycota</taxon>
        <taxon>Pezizomycotina</taxon>
        <taxon>Sordariomycetes</taxon>
        <taxon>Hypocreomycetidae</taxon>
        <taxon>Glomerellales</taxon>
        <taxon>Plectosphaerellaceae</taxon>
        <taxon>Plectosphaerella</taxon>
    </lineage>
</organism>
<gene>
    <name evidence="3" type="ORF">B0T11DRAFT_91513</name>
</gene>
<reference evidence="3" key="1">
    <citation type="journal article" date="2021" name="Nat. Commun.">
        <title>Genetic determinants of endophytism in the Arabidopsis root mycobiome.</title>
        <authorList>
            <person name="Mesny F."/>
            <person name="Miyauchi S."/>
            <person name="Thiergart T."/>
            <person name="Pickel B."/>
            <person name="Atanasova L."/>
            <person name="Karlsson M."/>
            <person name="Huettel B."/>
            <person name="Barry K.W."/>
            <person name="Haridas S."/>
            <person name="Chen C."/>
            <person name="Bauer D."/>
            <person name="Andreopoulos W."/>
            <person name="Pangilinan J."/>
            <person name="LaButti K."/>
            <person name="Riley R."/>
            <person name="Lipzen A."/>
            <person name="Clum A."/>
            <person name="Drula E."/>
            <person name="Henrissat B."/>
            <person name="Kohler A."/>
            <person name="Grigoriev I.V."/>
            <person name="Martin F.M."/>
            <person name="Hacquard S."/>
        </authorList>
    </citation>
    <scope>NUCLEOTIDE SEQUENCE</scope>
    <source>
        <strain evidence="3">MPI-CAGE-AT-0016</strain>
    </source>
</reference>